<proteinExistence type="predicted"/>
<feature type="transmembrane region" description="Helical" evidence="1">
    <location>
        <begin position="19"/>
        <end position="38"/>
    </location>
</feature>
<accession>A0A4R6EX00</accession>
<keyword evidence="1" id="KW-0812">Transmembrane</keyword>
<name>A0A4R6EX00_SCAGO</name>
<gene>
    <name evidence="2" type="ORF">EC847_101239</name>
</gene>
<dbReference type="Proteomes" id="UP000295530">
    <property type="component" value="Unassembled WGS sequence"/>
</dbReference>
<dbReference type="AlphaFoldDB" id="A0A4R6EX00"/>
<evidence type="ECO:0000256" key="1">
    <source>
        <dbReference type="SAM" id="Phobius"/>
    </source>
</evidence>
<evidence type="ECO:0000313" key="3">
    <source>
        <dbReference type="Proteomes" id="UP000295530"/>
    </source>
</evidence>
<sequence>MIEWEDESVATQDKLTKRLIDTVAAVVLVVIVVAGLFFA</sequence>
<reference evidence="2 3" key="1">
    <citation type="submission" date="2019-03" db="EMBL/GenBank/DDBJ databases">
        <title>Genomic analyses of the natural microbiome of Caenorhabditis elegans.</title>
        <authorList>
            <person name="Samuel B."/>
        </authorList>
    </citation>
    <scope>NUCLEOTIDE SEQUENCE [LARGE SCALE GENOMIC DNA]</scope>
    <source>
        <strain evidence="2 3">BIGb0156</strain>
    </source>
</reference>
<keyword evidence="1" id="KW-0472">Membrane</keyword>
<dbReference type="EMBL" id="SNVX01000001">
    <property type="protein sequence ID" value="TDN64313.1"/>
    <property type="molecule type" value="Genomic_DNA"/>
</dbReference>
<organism evidence="2 3">
    <name type="scientific">Scandinavium goeteborgense</name>
    <dbReference type="NCBI Taxonomy" id="1851514"/>
    <lineage>
        <taxon>Bacteria</taxon>
        <taxon>Pseudomonadati</taxon>
        <taxon>Pseudomonadota</taxon>
        <taxon>Gammaproteobacteria</taxon>
        <taxon>Enterobacterales</taxon>
        <taxon>Enterobacteriaceae</taxon>
        <taxon>Scandinavium</taxon>
    </lineage>
</organism>
<keyword evidence="3" id="KW-1185">Reference proteome</keyword>
<keyword evidence="1" id="KW-1133">Transmembrane helix</keyword>
<protein>
    <submittedName>
        <fullName evidence="2">Uncharacterized protein</fullName>
    </submittedName>
</protein>
<comment type="caution">
    <text evidence="2">The sequence shown here is derived from an EMBL/GenBank/DDBJ whole genome shotgun (WGS) entry which is preliminary data.</text>
</comment>
<evidence type="ECO:0000313" key="2">
    <source>
        <dbReference type="EMBL" id="TDN64313.1"/>
    </source>
</evidence>